<dbReference type="AlphaFoldDB" id="A0A8K0XR46"/>
<evidence type="ECO:0000313" key="5">
    <source>
        <dbReference type="EMBL" id="KAH8102176.1"/>
    </source>
</evidence>
<dbReference type="Gene3D" id="3.40.50.1820">
    <property type="entry name" value="alpha/beta hydrolase"/>
    <property type="match status" value="1"/>
</dbReference>
<dbReference type="PANTHER" id="PTHR43248:SF25">
    <property type="entry name" value="AB HYDROLASE-1 DOMAIN-CONTAINING PROTEIN-RELATED"/>
    <property type="match status" value="1"/>
</dbReference>
<evidence type="ECO:0000256" key="1">
    <source>
        <dbReference type="ARBA" id="ARBA00010088"/>
    </source>
</evidence>
<dbReference type="SUPFAM" id="SSF53474">
    <property type="entry name" value="alpha/beta-Hydrolases"/>
    <property type="match status" value="1"/>
</dbReference>
<accession>A0A8K0XR46</accession>
<comment type="caution">
    <text evidence="5">The sequence shown here is derived from an EMBL/GenBank/DDBJ whole genome shotgun (WGS) entry which is preliminary data.</text>
</comment>
<dbReference type="PANTHER" id="PTHR43248">
    <property type="entry name" value="2-SUCCINYL-6-HYDROXY-2,4-CYCLOHEXADIENE-1-CARBOXYLATE SYNTHASE"/>
    <property type="match status" value="1"/>
</dbReference>
<evidence type="ECO:0000256" key="2">
    <source>
        <dbReference type="ARBA" id="ARBA00022801"/>
    </source>
</evidence>
<dbReference type="Proteomes" id="UP000813824">
    <property type="component" value="Unassembled WGS sequence"/>
</dbReference>
<dbReference type="GO" id="GO:0016787">
    <property type="term" value="F:hydrolase activity"/>
    <property type="evidence" value="ECO:0007669"/>
    <property type="project" value="UniProtKB-KW"/>
</dbReference>
<feature type="domain" description="AB hydrolase-1" evidence="3">
    <location>
        <begin position="126"/>
        <end position="305"/>
    </location>
</feature>
<reference evidence="5" key="1">
    <citation type="journal article" date="2021" name="New Phytol.">
        <title>Evolutionary innovations through gain and loss of genes in the ectomycorrhizal Boletales.</title>
        <authorList>
            <person name="Wu G."/>
            <person name="Miyauchi S."/>
            <person name="Morin E."/>
            <person name="Kuo A."/>
            <person name="Drula E."/>
            <person name="Varga T."/>
            <person name="Kohler A."/>
            <person name="Feng B."/>
            <person name="Cao Y."/>
            <person name="Lipzen A."/>
            <person name="Daum C."/>
            <person name="Hundley H."/>
            <person name="Pangilinan J."/>
            <person name="Johnson J."/>
            <person name="Barry K."/>
            <person name="LaButti K."/>
            <person name="Ng V."/>
            <person name="Ahrendt S."/>
            <person name="Min B."/>
            <person name="Choi I.G."/>
            <person name="Park H."/>
            <person name="Plett J.M."/>
            <person name="Magnuson J."/>
            <person name="Spatafora J.W."/>
            <person name="Nagy L.G."/>
            <person name="Henrissat B."/>
            <person name="Grigoriev I.V."/>
            <person name="Yang Z.L."/>
            <person name="Xu J."/>
            <person name="Martin F.M."/>
        </authorList>
    </citation>
    <scope>NUCLEOTIDE SEQUENCE</scope>
    <source>
        <strain evidence="5">KKN 215</strain>
    </source>
</reference>
<evidence type="ECO:0000259" key="3">
    <source>
        <dbReference type="Pfam" id="PF00561"/>
    </source>
</evidence>
<dbReference type="InterPro" id="IPR000073">
    <property type="entry name" value="AB_hydrolase_1"/>
</dbReference>
<dbReference type="InterPro" id="IPR051601">
    <property type="entry name" value="Serine_prot/Carboxylest_S33"/>
</dbReference>
<keyword evidence="6" id="KW-1185">Reference proteome</keyword>
<gene>
    <name evidence="5" type="ORF">BXZ70DRAFT_930724</name>
</gene>
<keyword evidence="2 5" id="KW-0378">Hydrolase</keyword>
<dbReference type="EMBL" id="JAEVFJ010000010">
    <property type="protein sequence ID" value="KAH8102176.1"/>
    <property type="molecule type" value="Genomic_DNA"/>
</dbReference>
<protein>
    <submittedName>
        <fullName evidence="5">Alpha/Beta hydrolase protein</fullName>
    </submittedName>
</protein>
<dbReference type="InterPro" id="IPR029058">
    <property type="entry name" value="AB_hydrolase_fold"/>
</dbReference>
<dbReference type="InterPro" id="IPR013595">
    <property type="entry name" value="Pept_S33_TAP-like_C"/>
</dbReference>
<dbReference type="Pfam" id="PF08386">
    <property type="entry name" value="Abhydrolase_4"/>
    <property type="match status" value="1"/>
</dbReference>
<evidence type="ECO:0000259" key="4">
    <source>
        <dbReference type="Pfam" id="PF08386"/>
    </source>
</evidence>
<dbReference type="Pfam" id="PF00561">
    <property type="entry name" value="Abhydrolase_1"/>
    <property type="match status" value="1"/>
</dbReference>
<feature type="domain" description="Peptidase S33 tripeptidyl aminopeptidase-like C-terminal" evidence="4">
    <location>
        <begin position="471"/>
        <end position="566"/>
    </location>
</feature>
<proteinExistence type="inferred from homology"/>
<dbReference type="OrthoDB" id="425534at2759"/>
<organism evidence="5 6">
    <name type="scientific">Cristinia sonorae</name>
    <dbReference type="NCBI Taxonomy" id="1940300"/>
    <lineage>
        <taxon>Eukaryota</taxon>
        <taxon>Fungi</taxon>
        <taxon>Dikarya</taxon>
        <taxon>Basidiomycota</taxon>
        <taxon>Agaricomycotina</taxon>
        <taxon>Agaricomycetes</taxon>
        <taxon>Agaricomycetidae</taxon>
        <taxon>Agaricales</taxon>
        <taxon>Pleurotineae</taxon>
        <taxon>Stephanosporaceae</taxon>
        <taxon>Cristinia</taxon>
    </lineage>
</organism>
<comment type="similarity">
    <text evidence="1">Belongs to the peptidase S33 family.</text>
</comment>
<evidence type="ECO:0000313" key="6">
    <source>
        <dbReference type="Proteomes" id="UP000813824"/>
    </source>
</evidence>
<sequence length="577" mass="63619">MVAWHMNSLPIDGPKGLDHLLQGRRWYTHKIFRTCVALAVLLTIPCWLNHRTNIQVDTETAAFGQFTGNWPEVGKISWKSCHPHPPLNNVDCGDIVVPKDYFNPRAGTATIAFARLKSKASLSKGTVFFNPGGPGGSGKSWIAEINPYYIRNMVGEEYDIIGFDPRGVGETVPQTRCFNDGNTGSYANFIRNTVLERGYDVASNMSTAELRSMLLVKTAEADALLRTQFEICRQNMGEELRYMGTSTVVRDLDFMSKIFDGTDAPINLYGLSYGSVLGQYLANMLPDRVGRVVIDGVVDAESWANQPAYLWHRQWIVNSEATYDIFFKTCSEAGPSICSIATVEQEAPDAIKTRLESFIDGLTYQPLSITNSKHPSILTSGRARKFLIDGIYRPSLWPLVATAFAKAMDGDGSAIMDAIGTAGERDLARAAVSCNDQPHFDAPKIEDIVDEQLYTYQNVSRFIFAVANLENADFGCQHWSITPPERFHGPWSHTLKNPILILSNTADPVTPLASGKKVQEQLGNSSRLLVLDGPGHTSIFLPSSCIKEHMNAYFANGRLPPEGTVCSVDLGPFSSQT</sequence>
<name>A0A8K0XR46_9AGAR</name>